<feature type="transmembrane region" description="Helical" evidence="9">
    <location>
        <begin position="151"/>
        <end position="170"/>
    </location>
</feature>
<organism evidence="10 11">
    <name type="scientific">Ignavibacterium album (strain DSM 19864 / JCM 16511 / NBRC 101810 / Mat9-16)</name>
    <dbReference type="NCBI Taxonomy" id="945713"/>
    <lineage>
        <taxon>Bacteria</taxon>
        <taxon>Pseudomonadati</taxon>
        <taxon>Ignavibacteriota</taxon>
        <taxon>Ignavibacteria</taxon>
        <taxon>Ignavibacteriales</taxon>
        <taxon>Ignavibacteriaceae</taxon>
        <taxon>Ignavibacterium</taxon>
    </lineage>
</organism>
<dbReference type="Proteomes" id="UP000007394">
    <property type="component" value="Chromosome"/>
</dbReference>
<dbReference type="AlphaFoldDB" id="I0AIM6"/>
<keyword evidence="11" id="KW-1185">Reference proteome</keyword>
<comment type="similarity">
    <text evidence="8">Belongs to the TsuA/YedE (TC 9.B.102) family.</text>
</comment>
<dbReference type="RefSeq" id="WP_014559988.1">
    <property type="nucleotide sequence ID" value="NC_017464.1"/>
</dbReference>
<sequence>MNSEILITLILGFLFGGILQYAKLNRYNTISSLAILENYAVAKAIAVAIGVGIILINIEIGLGLASYHIKPLILGGVILGGLIFGSGMAILGYCPGTLPVSLGEGSLDALIGIIGGLFGGLIYTILLPSIQGILGPDFGKLSLNSIIGNNFVFYILSFIIGVAFIWISFFIHKKENVKDLKWLYAGIALAVLELITFSTIVSDRPIGASTTYPYLSDYSVGLTQNNYFEKIKKPGSWELIFLFGAFLSALIISIIKKEFRLTLIHTNWEKYKGSSSLKRILWAFFGGFILIIGARMADGCTSGHILSGGMQLAISSFIFAVFVFVGLLVTGKYFYKRINQ</sequence>
<dbReference type="eggNOG" id="COG2391">
    <property type="taxonomic scope" value="Bacteria"/>
</dbReference>
<gene>
    <name evidence="10" type="ordered locus">IALB_1122</name>
</gene>
<name>I0AIM6_IGNAJ</name>
<accession>I0AIM6</accession>
<feature type="transmembrane region" description="Helical" evidence="9">
    <location>
        <begin position="309"/>
        <end position="335"/>
    </location>
</feature>
<evidence type="ECO:0000256" key="7">
    <source>
        <dbReference type="ARBA" id="ARBA00023136"/>
    </source>
</evidence>
<evidence type="ECO:0000256" key="5">
    <source>
        <dbReference type="ARBA" id="ARBA00022692"/>
    </source>
</evidence>
<evidence type="ECO:0000256" key="1">
    <source>
        <dbReference type="ARBA" id="ARBA00004429"/>
    </source>
</evidence>
<evidence type="ECO:0000256" key="2">
    <source>
        <dbReference type="ARBA" id="ARBA00022448"/>
    </source>
</evidence>
<feature type="transmembrane region" description="Helical" evidence="9">
    <location>
        <begin position="6"/>
        <end position="24"/>
    </location>
</feature>
<dbReference type="Pfam" id="PF04143">
    <property type="entry name" value="Sulf_transp"/>
    <property type="match status" value="1"/>
</dbReference>
<dbReference type="HOGENOM" id="CLU_053006_0_0_10"/>
<feature type="transmembrane region" description="Helical" evidence="9">
    <location>
        <begin position="280"/>
        <end position="297"/>
    </location>
</feature>
<keyword evidence="3" id="KW-1003">Cell membrane</keyword>
<evidence type="ECO:0000256" key="8">
    <source>
        <dbReference type="ARBA" id="ARBA00035655"/>
    </source>
</evidence>
<evidence type="ECO:0000256" key="9">
    <source>
        <dbReference type="SAM" id="Phobius"/>
    </source>
</evidence>
<keyword evidence="2" id="KW-0813">Transport</keyword>
<reference evidence="10 11" key="1">
    <citation type="journal article" date="2012" name="Front. Microbiol.">
        <title>Complete genome of Ignavibacterium album, a metabolically versatile, flagellated, facultative anaerobe from the phylum Chlorobi.</title>
        <authorList>
            <person name="Liu Z."/>
            <person name="Frigaard N.-U."/>
            <person name="Vogl K."/>
            <person name="Iino T."/>
            <person name="Ohkuma M."/>
            <person name="Overmann J."/>
            <person name="Bryant D.A."/>
        </authorList>
    </citation>
    <scope>NUCLEOTIDE SEQUENCE [LARGE SCALE GENOMIC DNA]</scope>
    <source>
        <strain evidence="11">DSM 19864 / JCM 16511 / NBRC 101810 / Mat9-16</strain>
    </source>
</reference>
<feature type="transmembrane region" description="Helical" evidence="9">
    <location>
        <begin position="45"/>
        <end position="67"/>
    </location>
</feature>
<dbReference type="PANTHER" id="PTHR30574">
    <property type="entry name" value="INNER MEMBRANE PROTEIN YEDE"/>
    <property type="match status" value="1"/>
</dbReference>
<evidence type="ECO:0000313" key="10">
    <source>
        <dbReference type="EMBL" id="AFH48833.1"/>
    </source>
</evidence>
<dbReference type="InterPro" id="IPR007272">
    <property type="entry name" value="Sulf_transp_TsuA/YedE"/>
</dbReference>
<dbReference type="EMBL" id="CP003418">
    <property type="protein sequence ID" value="AFH48833.1"/>
    <property type="molecule type" value="Genomic_DNA"/>
</dbReference>
<evidence type="ECO:0000256" key="6">
    <source>
        <dbReference type="ARBA" id="ARBA00022989"/>
    </source>
</evidence>
<dbReference type="KEGG" id="ial:IALB_1122"/>
<feature type="transmembrane region" description="Helical" evidence="9">
    <location>
        <begin position="182"/>
        <end position="201"/>
    </location>
</feature>
<feature type="transmembrane region" description="Helical" evidence="9">
    <location>
        <begin position="106"/>
        <end position="131"/>
    </location>
</feature>
<proteinExistence type="inferred from homology"/>
<feature type="transmembrane region" description="Helical" evidence="9">
    <location>
        <begin position="73"/>
        <end position="94"/>
    </location>
</feature>
<feature type="transmembrane region" description="Helical" evidence="9">
    <location>
        <begin position="236"/>
        <end position="255"/>
    </location>
</feature>
<keyword evidence="6 9" id="KW-1133">Transmembrane helix</keyword>
<evidence type="ECO:0000256" key="3">
    <source>
        <dbReference type="ARBA" id="ARBA00022475"/>
    </source>
</evidence>
<keyword evidence="7 9" id="KW-0472">Membrane</keyword>
<protein>
    <submittedName>
        <fullName evidence="10">Putative transporter component</fullName>
    </submittedName>
</protein>
<dbReference type="OrthoDB" id="9814020at2"/>
<dbReference type="GO" id="GO:0005886">
    <property type="term" value="C:plasma membrane"/>
    <property type="evidence" value="ECO:0007669"/>
    <property type="project" value="UniProtKB-SubCell"/>
</dbReference>
<keyword evidence="4" id="KW-0997">Cell inner membrane</keyword>
<evidence type="ECO:0000313" key="11">
    <source>
        <dbReference type="Proteomes" id="UP000007394"/>
    </source>
</evidence>
<comment type="subcellular location">
    <subcellularLocation>
        <location evidence="1">Cell inner membrane</location>
        <topology evidence="1">Multi-pass membrane protein</topology>
    </subcellularLocation>
</comment>
<keyword evidence="5 9" id="KW-0812">Transmembrane</keyword>
<evidence type="ECO:0000256" key="4">
    <source>
        <dbReference type="ARBA" id="ARBA00022519"/>
    </source>
</evidence>
<dbReference type="STRING" id="945713.IALB_1122"/>
<dbReference type="PATRIC" id="fig|945713.3.peg.1125"/>
<dbReference type="PANTHER" id="PTHR30574:SF1">
    <property type="entry name" value="SULPHUR TRANSPORT DOMAIN-CONTAINING PROTEIN"/>
    <property type="match status" value="1"/>
</dbReference>